<dbReference type="Proteomes" id="UP000664859">
    <property type="component" value="Unassembled WGS sequence"/>
</dbReference>
<gene>
    <name evidence="2" type="ORF">JKP88DRAFT_346899</name>
</gene>
<sequence>MAPRTVYMIKFYGAMAFVVPAATIELAQNFGATHMPNLHHFTLYAIGMFDGLLNLAMAKGFPVPVPLGGVYEAAMLGCFGILFQAHNTGAAMFVGFHKFMTPLLWIGALLVFLLAISHAAHAESRAGTRYIPNQAVQFMLALAMLVSGQWFMNIGFGYYLYGNKGGLYGTKSGLPLAGSSDG</sequence>
<accession>A0A836CB58</accession>
<feature type="transmembrane region" description="Helical" evidence="1">
    <location>
        <begin position="38"/>
        <end position="61"/>
    </location>
</feature>
<feature type="transmembrane region" description="Helical" evidence="1">
    <location>
        <begin position="140"/>
        <end position="161"/>
    </location>
</feature>
<organism evidence="2 3">
    <name type="scientific">Tribonema minus</name>
    <dbReference type="NCBI Taxonomy" id="303371"/>
    <lineage>
        <taxon>Eukaryota</taxon>
        <taxon>Sar</taxon>
        <taxon>Stramenopiles</taxon>
        <taxon>Ochrophyta</taxon>
        <taxon>PX clade</taxon>
        <taxon>Xanthophyceae</taxon>
        <taxon>Tribonematales</taxon>
        <taxon>Tribonemataceae</taxon>
        <taxon>Tribonema</taxon>
    </lineage>
</organism>
<feature type="transmembrane region" description="Helical" evidence="1">
    <location>
        <begin position="6"/>
        <end position="26"/>
    </location>
</feature>
<keyword evidence="1" id="KW-0472">Membrane</keyword>
<feature type="transmembrane region" description="Helical" evidence="1">
    <location>
        <begin position="103"/>
        <end position="120"/>
    </location>
</feature>
<proteinExistence type="predicted"/>
<dbReference type="EMBL" id="JAFCMP010000514">
    <property type="protein sequence ID" value="KAG5178613.1"/>
    <property type="molecule type" value="Genomic_DNA"/>
</dbReference>
<feature type="transmembrane region" description="Helical" evidence="1">
    <location>
        <begin position="73"/>
        <end position="96"/>
    </location>
</feature>
<evidence type="ECO:0000313" key="3">
    <source>
        <dbReference type="Proteomes" id="UP000664859"/>
    </source>
</evidence>
<evidence type="ECO:0000256" key="1">
    <source>
        <dbReference type="SAM" id="Phobius"/>
    </source>
</evidence>
<comment type="caution">
    <text evidence="2">The sequence shown here is derived from an EMBL/GenBank/DDBJ whole genome shotgun (WGS) entry which is preliminary data.</text>
</comment>
<dbReference type="AlphaFoldDB" id="A0A836CB58"/>
<name>A0A836CB58_9STRA</name>
<keyword evidence="1" id="KW-1133">Transmembrane helix</keyword>
<protein>
    <submittedName>
        <fullName evidence="2">Uncharacterized protein</fullName>
    </submittedName>
</protein>
<keyword evidence="1" id="KW-0812">Transmembrane</keyword>
<keyword evidence="3" id="KW-1185">Reference proteome</keyword>
<evidence type="ECO:0000313" key="2">
    <source>
        <dbReference type="EMBL" id="KAG5178613.1"/>
    </source>
</evidence>
<feature type="non-terminal residue" evidence="2">
    <location>
        <position position="182"/>
    </location>
</feature>
<reference evidence="2" key="1">
    <citation type="submission" date="2021-02" db="EMBL/GenBank/DDBJ databases">
        <title>First Annotated Genome of the Yellow-green Alga Tribonema minus.</title>
        <authorList>
            <person name="Mahan K.M."/>
        </authorList>
    </citation>
    <scope>NUCLEOTIDE SEQUENCE</scope>
    <source>
        <strain evidence="2">UTEX B ZZ1240</strain>
    </source>
</reference>